<comment type="subunit">
    <text evidence="6">Heterodimer of a TEP1-N chain and an TEP1-C chain non-covalently linked. Forms a complex composed of TEP1-N and TEP1-C heterodimer, LRIM1 and APL1C; the interaction stabilizes TEP1-N and TEP1-C heterodimer, prevents its binding to tissues while circulating in the hemolymph and protects the thioester bond from hydrolysis. Mature TEP1 and to a lesser extent full-length TEP1 interact with SPCLIP1; the interaction is induced by microbial infection.</text>
</comment>
<evidence type="ECO:0000256" key="7">
    <source>
        <dbReference type="ARBA" id="ARBA00078071"/>
    </source>
</evidence>
<evidence type="ECO:0000259" key="8">
    <source>
        <dbReference type="SMART" id="SM01359"/>
    </source>
</evidence>
<dbReference type="SMART" id="SM01360">
    <property type="entry name" value="A2M"/>
    <property type="match status" value="1"/>
</dbReference>
<dbReference type="Gene3D" id="2.20.130.20">
    <property type="match status" value="1"/>
</dbReference>
<accession>A0A1I8NLA7</accession>
<evidence type="ECO:0000256" key="6">
    <source>
        <dbReference type="ARBA" id="ARBA00063781"/>
    </source>
</evidence>
<comment type="function">
    <text evidence="5">Binds covalently through a thioester bond to the pathogen surface resulting in pathogen clearance.</text>
</comment>
<dbReference type="Pfam" id="PF07678">
    <property type="entry name" value="TED_complement"/>
    <property type="match status" value="1"/>
</dbReference>
<dbReference type="SMART" id="SM01419">
    <property type="entry name" value="Thiol-ester_cl"/>
    <property type="match status" value="1"/>
</dbReference>
<evidence type="ECO:0000256" key="1">
    <source>
        <dbReference type="ARBA" id="ARBA00022729"/>
    </source>
</evidence>
<keyword evidence="11" id="KW-1185">Reference proteome</keyword>
<dbReference type="InterPro" id="IPR002890">
    <property type="entry name" value="MG2"/>
</dbReference>
<dbReference type="AlphaFoldDB" id="A0A1I8NLA7"/>
<dbReference type="EnsemblMetazoa" id="SCAU000009-RC">
    <property type="protein sequence ID" value="SCAU000009-PC"/>
    <property type="gene ID" value="SCAU000009"/>
</dbReference>
<keyword evidence="1" id="KW-0732">Signal</keyword>
<dbReference type="PANTHER" id="PTHR11412">
    <property type="entry name" value="MACROGLOBULIN / COMPLEMENT"/>
    <property type="match status" value="1"/>
</dbReference>
<dbReference type="GO" id="GO:0005615">
    <property type="term" value="C:extracellular space"/>
    <property type="evidence" value="ECO:0007669"/>
    <property type="project" value="InterPro"/>
</dbReference>
<evidence type="ECO:0000256" key="5">
    <source>
        <dbReference type="ARBA" id="ARBA00057615"/>
    </source>
</evidence>
<dbReference type="GO" id="GO:0002376">
    <property type="term" value="P:immune system process"/>
    <property type="evidence" value="ECO:0007669"/>
    <property type="project" value="UniProtKB-KW"/>
</dbReference>
<dbReference type="InterPro" id="IPR011626">
    <property type="entry name" value="Alpha-macroglobulin_TED"/>
</dbReference>
<dbReference type="Pfam" id="PF17791">
    <property type="entry name" value="MG3"/>
    <property type="match status" value="1"/>
</dbReference>
<keyword evidence="3" id="KW-0882">Thioester bond</keyword>
<dbReference type="Proteomes" id="UP000095300">
    <property type="component" value="Unassembled WGS sequence"/>
</dbReference>
<feature type="domain" description="Alpha-2-macroglobulin bait region" evidence="8">
    <location>
        <begin position="421"/>
        <end position="555"/>
    </location>
</feature>
<dbReference type="InterPro" id="IPR011625">
    <property type="entry name" value="A2M_N_BRD"/>
</dbReference>
<dbReference type="Pfam" id="PF00207">
    <property type="entry name" value="A2M"/>
    <property type="match status" value="1"/>
</dbReference>
<dbReference type="PANTHER" id="PTHR11412:SF136">
    <property type="entry name" value="CD109 ANTIGEN"/>
    <property type="match status" value="1"/>
</dbReference>
<dbReference type="Gene3D" id="2.60.40.10">
    <property type="entry name" value="Immunoglobulins"/>
    <property type="match status" value="1"/>
</dbReference>
<dbReference type="Gene3D" id="2.60.40.1940">
    <property type="match status" value="1"/>
</dbReference>
<dbReference type="InterPro" id="IPR001599">
    <property type="entry name" value="Macroglobln_a2"/>
</dbReference>
<dbReference type="SMART" id="SM01359">
    <property type="entry name" value="A2M_N_2"/>
    <property type="match status" value="1"/>
</dbReference>
<dbReference type="Gene3D" id="2.60.40.1930">
    <property type="match status" value="2"/>
</dbReference>
<evidence type="ECO:0000256" key="4">
    <source>
        <dbReference type="ARBA" id="ARBA00023180"/>
    </source>
</evidence>
<dbReference type="InterPro" id="IPR013783">
    <property type="entry name" value="Ig-like_fold"/>
</dbReference>
<dbReference type="InterPro" id="IPR047565">
    <property type="entry name" value="Alpha-macroglob_thiol-ester_cl"/>
</dbReference>
<dbReference type="Pfam" id="PF01835">
    <property type="entry name" value="MG2"/>
    <property type="match status" value="1"/>
</dbReference>
<evidence type="ECO:0000313" key="11">
    <source>
        <dbReference type="Proteomes" id="UP000095300"/>
    </source>
</evidence>
<sequence length="1180" mass="134652">MSFLKYSYAWLVFTNYLVLSYSESYYSIIAPGVIKSYRKYTVAVALHEANQPATIKISIEGLSAVEEVTVQPYETKNVHFNISKLERANYYLIAEGISGISFYNSSVLNCEPDAGPHIYIQTDRAIYKPGEVINFRVVIIDENTKPFKTSEPIEVEILDSNGNRINLFSNIVLANGIFEGKCHISKYPPLGEWSIKVTIKGHSSKALKTISIQMYELPKFAVYIEGEREVTIADGIVKAKVYGKYPFDRYVEGNLTVQLKSIRSPDALMEMKFNTTNIVEVEFKIDKLSERINTVFITAELQEKNTGVIHKGLHEVTLHRERYRISVDSDSIEFQNGRPYRLKAKVSHWNGSLVQDRTTPVRMHYHSEIYKAFLDDKGEALFQFEHHGFVYHEFYFNNSKLVFYPIDSFNNVFEGNKDSILRLKLQTNSMKVGVPFDIAVRSTADIPYLFYAIVSHGNIIKMEYVGVSPKQTSYVLRIKPTIEMIPRAMLYIFYIKDGIFHYQETILRFDKEFENKVSLDAPKICQPGESVELSMKAQPNARVCILAVDKRILHLNSNYDLSINNIWNNLASDRTYLPIPATQYPGMVSGVVTLTNANYYFLSVKSHTDKKECLGIEDDWVRNFNPRDSIPEKDFRRKFPKTWIFQCYEIEKENTLLTFDIPDTITTWHITAFSMHENTGFGTLRRPVNILSSKPFFILLDLPHSAKMGELISIPITVVNNHNQSVEASIVMTQGEEYFVAGPEQNNQTFQKTILVPANGVDMVEFILVAEKFGDITIRVVARNALSSDALVTKLYVEPEGIQQQGNEALYISSAKNDSKQASLVFPITGNIISNSEYIALSVGGDTLVPTLEHLQNLVRLPTGSGEQNMVNFAPSILILDYLTASQLDAKTKELMERTKRFLEIGYQQQLSYRHKSGGFSMFGEGKETEPSTWLTAYTIRFFIKAKKYFPIRNDLIDSGMEFLANKQLPRGDFPFTGQLSQPAGQSIYGFTSFVLLAFFEDQSYVVKYRNTIQKALDFLAANISKVKKIYDLSIVAHLLQKAEHPSFQEIWQKIQAQQQQKHYRKWWSGKVASWQKDVEITSYVLMTQLATNRTSLSDDQPILKWLISRRNEMGGFASTHDTVLGLQALVKFSEKYSNMHDVNMKILYTAKSSESQILDKNTLSVDPTMALVLQTQDQF</sequence>
<dbReference type="Gene3D" id="2.60.120.1540">
    <property type="match status" value="1"/>
</dbReference>
<gene>
    <name evidence="10" type="primary">106087774</name>
</gene>
<dbReference type="InterPro" id="IPR050473">
    <property type="entry name" value="A2M/Complement_sys"/>
</dbReference>
<evidence type="ECO:0000313" key="10">
    <source>
        <dbReference type="EnsemblMetazoa" id="SCAU000009-PC"/>
    </source>
</evidence>
<evidence type="ECO:0000259" key="9">
    <source>
        <dbReference type="SMART" id="SM01360"/>
    </source>
</evidence>
<dbReference type="Gene3D" id="2.60.40.2950">
    <property type="match status" value="1"/>
</dbReference>
<protein>
    <recommendedName>
        <fullName evidence="7">TEP1-F</fullName>
    </recommendedName>
</protein>
<dbReference type="GO" id="GO:0004866">
    <property type="term" value="F:endopeptidase inhibitor activity"/>
    <property type="evidence" value="ECO:0007669"/>
    <property type="project" value="InterPro"/>
</dbReference>
<evidence type="ECO:0000256" key="2">
    <source>
        <dbReference type="ARBA" id="ARBA00022859"/>
    </source>
</evidence>
<dbReference type="OrthoDB" id="9998011at2759"/>
<feature type="domain" description="Alpha-2-macroglobulin" evidence="9">
    <location>
        <begin position="642"/>
        <end position="732"/>
    </location>
</feature>
<organism evidence="10 11">
    <name type="scientific">Stomoxys calcitrans</name>
    <name type="common">Stable fly</name>
    <name type="synonym">Conops calcitrans</name>
    <dbReference type="NCBI Taxonomy" id="35570"/>
    <lineage>
        <taxon>Eukaryota</taxon>
        <taxon>Metazoa</taxon>
        <taxon>Ecdysozoa</taxon>
        <taxon>Arthropoda</taxon>
        <taxon>Hexapoda</taxon>
        <taxon>Insecta</taxon>
        <taxon>Pterygota</taxon>
        <taxon>Neoptera</taxon>
        <taxon>Endopterygota</taxon>
        <taxon>Diptera</taxon>
        <taxon>Brachycera</taxon>
        <taxon>Muscomorpha</taxon>
        <taxon>Muscoidea</taxon>
        <taxon>Muscidae</taxon>
        <taxon>Stomoxys</taxon>
    </lineage>
</organism>
<keyword evidence="2" id="KW-0391">Immunity</keyword>
<proteinExistence type="predicted"/>
<dbReference type="SUPFAM" id="SSF48239">
    <property type="entry name" value="Terpenoid cyclases/Protein prenyltransferases"/>
    <property type="match status" value="1"/>
</dbReference>
<dbReference type="Gene3D" id="6.20.50.160">
    <property type="match status" value="1"/>
</dbReference>
<evidence type="ECO:0000256" key="3">
    <source>
        <dbReference type="ARBA" id="ARBA00022966"/>
    </source>
</evidence>
<name>A0A1I8NLA7_STOCA</name>
<dbReference type="InterPro" id="IPR008930">
    <property type="entry name" value="Terpenoid_cyclase/PrenylTrfase"/>
</dbReference>
<reference evidence="10" key="1">
    <citation type="submission" date="2020-05" db="UniProtKB">
        <authorList>
            <consortium name="EnsemblMetazoa"/>
        </authorList>
    </citation>
    <scope>IDENTIFICATION</scope>
    <source>
        <strain evidence="10">USDA</strain>
    </source>
</reference>
<dbReference type="InterPro" id="IPR041555">
    <property type="entry name" value="MG3"/>
</dbReference>
<dbReference type="Gene3D" id="1.50.10.20">
    <property type="match status" value="1"/>
</dbReference>
<dbReference type="FunFam" id="2.60.40.1930:FF:000001">
    <property type="entry name" value="CD109 isoform 3"/>
    <property type="match status" value="1"/>
</dbReference>
<keyword evidence="4" id="KW-0325">Glycoprotein</keyword>
<dbReference type="Pfam" id="PF07703">
    <property type="entry name" value="A2M_BRD"/>
    <property type="match status" value="1"/>
</dbReference>
<dbReference type="VEuPathDB" id="VectorBase:SCAU000009"/>